<dbReference type="AlphaFoldDB" id="A0A2G8KN01"/>
<gene>
    <name evidence="3" type="ORF">BSL78_13823</name>
</gene>
<protein>
    <recommendedName>
        <fullName evidence="2">HYR domain-containing protein</fullName>
    </recommendedName>
</protein>
<dbReference type="PROSITE" id="PS50825">
    <property type="entry name" value="HYR"/>
    <property type="match status" value="6"/>
</dbReference>
<evidence type="ECO:0000256" key="1">
    <source>
        <dbReference type="ARBA" id="ARBA00022737"/>
    </source>
</evidence>
<feature type="domain" description="HYR" evidence="2">
    <location>
        <begin position="305"/>
        <end position="370"/>
    </location>
</feature>
<dbReference type="PANTHER" id="PTHR24273">
    <property type="entry name" value="FI04643P-RELATED"/>
    <property type="match status" value="1"/>
</dbReference>
<reference evidence="3 4" key="1">
    <citation type="journal article" date="2017" name="PLoS Biol.">
        <title>The sea cucumber genome provides insights into morphological evolution and visceral regeneration.</title>
        <authorList>
            <person name="Zhang X."/>
            <person name="Sun L."/>
            <person name="Yuan J."/>
            <person name="Sun Y."/>
            <person name="Gao Y."/>
            <person name="Zhang L."/>
            <person name="Li S."/>
            <person name="Dai H."/>
            <person name="Hamel J.F."/>
            <person name="Liu C."/>
            <person name="Yu Y."/>
            <person name="Liu S."/>
            <person name="Lin W."/>
            <person name="Guo K."/>
            <person name="Jin S."/>
            <person name="Xu P."/>
            <person name="Storey K.B."/>
            <person name="Huan P."/>
            <person name="Zhang T."/>
            <person name="Zhou Y."/>
            <person name="Zhang J."/>
            <person name="Lin C."/>
            <person name="Li X."/>
            <person name="Xing L."/>
            <person name="Huo D."/>
            <person name="Sun M."/>
            <person name="Wang L."/>
            <person name="Mercier A."/>
            <person name="Li F."/>
            <person name="Yang H."/>
            <person name="Xiang J."/>
        </authorList>
    </citation>
    <scope>NUCLEOTIDE SEQUENCE [LARGE SCALE GENOMIC DNA]</scope>
    <source>
        <strain evidence="3">Shaxun</strain>
        <tissue evidence="3">Muscle</tissue>
    </source>
</reference>
<dbReference type="SUPFAM" id="SSF49265">
    <property type="entry name" value="Fibronectin type III"/>
    <property type="match status" value="1"/>
</dbReference>
<feature type="domain" description="HYR" evidence="2">
    <location>
        <begin position="43"/>
        <end position="131"/>
    </location>
</feature>
<feature type="domain" description="HYR" evidence="2">
    <location>
        <begin position="215"/>
        <end position="298"/>
    </location>
</feature>
<dbReference type="Proteomes" id="UP000230750">
    <property type="component" value="Unassembled WGS sequence"/>
</dbReference>
<feature type="domain" description="HYR" evidence="2">
    <location>
        <begin position="371"/>
        <end position="454"/>
    </location>
</feature>
<evidence type="ECO:0000259" key="2">
    <source>
        <dbReference type="PROSITE" id="PS50825"/>
    </source>
</evidence>
<evidence type="ECO:0000313" key="4">
    <source>
        <dbReference type="Proteomes" id="UP000230750"/>
    </source>
</evidence>
<dbReference type="EMBL" id="MRZV01000472">
    <property type="protein sequence ID" value="PIK49308.1"/>
    <property type="molecule type" value="Genomic_DNA"/>
</dbReference>
<name>A0A2G8KN01_STIJA</name>
<dbReference type="Pfam" id="PF02494">
    <property type="entry name" value="HYR"/>
    <property type="match status" value="7"/>
</dbReference>
<dbReference type="OrthoDB" id="6136178at2759"/>
<accession>A0A2G8KN01</accession>
<sequence>MSVRLFSSAATVLVIHNCPDHITVVNFLNISDVSVSWEEPTASSPNGPVMLVTSTHVSGETFPRNSQDTVTYVFEDLLASLKNVNLCGNSTVYSSHIPGDVFPPGPTMVNYIFTDGAGNSASCIFIVTVAEVDTTPPVLLSCPSNITVTVDVGQESVAVSWQPPTAEDLGGQVFQSDMLNPNDTFMIGVTEVVYEFADAANNRVSCTFTITVVESDSSPPIIMNCPDDIQEDIEIGTLTIIVTWKEPTAVDNSGQDALVTRNSFPGMPFAAGTREVVYIFSDSDNNEATCSFNVTVIPGTQFANMEVGTSNVVVTWPEPTVTDNSGSFNLIGPSHSPGDTFPTGLTNVVYNYEDNSGNSAVCEFRVNVSSEDTRPPSITGCPLTQTVNVEAGTDEVQVIWTEPTASDTSGLVSLLSNNYNSGDLFSVGDTIVEYVFVDAHGNQAVCSFIVRVTAVDTRDPLVINCPQTVTEVVELGVSVAIVRWDEPFAVDLSGSPVFVTKSHQPPVVLSVGDHVISYSFEDLAGNVADCVFTVSISTGITVTG</sequence>
<feature type="domain" description="HYR" evidence="2">
    <location>
        <begin position="455"/>
        <end position="538"/>
    </location>
</feature>
<keyword evidence="1" id="KW-0677">Repeat</keyword>
<comment type="caution">
    <text evidence="3">The sequence shown here is derived from an EMBL/GenBank/DDBJ whole genome shotgun (WGS) entry which is preliminary data.</text>
</comment>
<dbReference type="InterPro" id="IPR036116">
    <property type="entry name" value="FN3_sf"/>
</dbReference>
<evidence type="ECO:0000313" key="3">
    <source>
        <dbReference type="EMBL" id="PIK49308.1"/>
    </source>
</evidence>
<organism evidence="3 4">
    <name type="scientific">Stichopus japonicus</name>
    <name type="common">Sea cucumber</name>
    <dbReference type="NCBI Taxonomy" id="307972"/>
    <lineage>
        <taxon>Eukaryota</taxon>
        <taxon>Metazoa</taxon>
        <taxon>Echinodermata</taxon>
        <taxon>Eleutherozoa</taxon>
        <taxon>Echinozoa</taxon>
        <taxon>Holothuroidea</taxon>
        <taxon>Aspidochirotacea</taxon>
        <taxon>Aspidochirotida</taxon>
        <taxon>Stichopodidae</taxon>
        <taxon>Apostichopus</taxon>
    </lineage>
</organism>
<dbReference type="InterPro" id="IPR003410">
    <property type="entry name" value="HYR_dom"/>
</dbReference>
<keyword evidence="4" id="KW-1185">Reference proteome</keyword>
<dbReference type="STRING" id="307972.A0A2G8KN01"/>
<feature type="domain" description="HYR" evidence="2">
    <location>
        <begin position="132"/>
        <end position="214"/>
    </location>
</feature>
<proteinExistence type="predicted"/>
<dbReference type="PANTHER" id="PTHR24273:SF32">
    <property type="entry name" value="HYALIN"/>
    <property type="match status" value="1"/>
</dbReference>